<dbReference type="EMBL" id="CP058690">
    <property type="protein sequence ID" value="QLH15833.1"/>
    <property type="molecule type" value="Genomic_DNA"/>
</dbReference>
<evidence type="ECO:0000313" key="6">
    <source>
        <dbReference type="Proteomes" id="UP000509322"/>
    </source>
</evidence>
<dbReference type="EMBL" id="CP044426">
    <property type="protein sequence ID" value="QFG38287.1"/>
    <property type="molecule type" value="Genomic_DNA"/>
</dbReference>
<dbReference type="AlphaFoldDB" id="A0A1I5HVG4"/>
<evidence type="ECO:0000313" key="1">
    <source>
        <dbReference type="EMBL" id="QFG38287.1"/>
    </source>
</evidence>
<dbReference type="EMBL" id="RBLI01000001">
    <property type="protein sequence ID" value="RKS51197.1"/>
    <property type="molecule type" value="Genomic_DNA"/>
</dbReference>
<evidence type="ECO:0000313" key="5">
    <source>
        <dbReference type="Proteomes" id="UP000326453"/>
    </source>
</evidence>
<dbReference type="OrthoDB" id="7778452at2"/>
<name>A0A1I5HVG4_PARPN</name>
<reference evidence="3 4" key="1">
    <citation type="submission" date="2018-10" db="EMBL/GenBank/DDBJ databases">
        <title>Genomic Encyclopedia of Archaeal and Bacterial Type Strains, Phase II (KMG-II): from individual species to whole genera.</title>
        <authorList>
            <person name="Goeker M."/>
        </authorList>
    </citation>
    <scope>NUCLEOTIDE SEQUENCE [LARGE SCALE GENOMIC DNA]</scope>
    <source>
        <strain evidence="4">ATCC 35512 / DSM 2944 / CIP 106514 / LMD 82.5 / NBRC 102493 / NCCB 82005 / GB17</strain>
        <strain evidence="3">DSM 2944</strain>
    </source>
</reference>
<reference evidence="2 6" key="3">
    <citation type="submission" date="2020-07" db="EMBL/GenBank/DDBJ databases">
        <title>The complete genome of Paracoccus pantotrophus ACCC 10489.</title>
        <authorList>
            <person name="Si Y."/>
        </authorList>
    </citation>
    <scope>NUCLEOTIDE SEQUENCE [LARGE SCALE GENOMIC DNA]</scope>
    <source>
        <strain evidence="2 6">ACCC10489</strain>
    </source>
</reference>
<dbReference type="KEGG" id="ppan:ESD82_19870"/>
<dbReference type="RefSeq" id="WP_024845426.1">
    <property type="nucleotide sequence ID" value="NZ_CP044426.1"/>
</dbReference>
<gene>
    <name evidence="3" type="ORF">BDE18_0429</name>
    <name evidence="1" type="ORF">ESD82_19870</name>
    <name evidence="2" type="ORF">HYQ43_16995</name>
</gene>
<dbReference type="Proteomes" id="UP000273626">
    <property type="component" value="Unassembled WGS sequence"/>
</dbReference>
<dbReference type="GeneID" id="51372856"/>
<evidence type="ECO:0000313" key="2">
    <source>
        <dbReference type="EMBL" id="QLH15833.1"/>
    </source>
</evidence>
<dbReference type="Proteomes" id="UP000326453">
    <property type="component" value="Chromosome 1"/>
</dbReference>
<reference evidence="1 5" key="2">
    <citation type="submission" date="2019-01" db="EMBL/GenBank/DDBJ databases">
        <title>Complete Genome Sequence and Annotation of the Paracoccus pantotrophus type strain DSM 2944.</title>
        <authorList>
            <person name="Bockwoldt J.A."/>
            <person name="Zimmermann M."/>
            <person name="Tiso T."/>
            <person name="Blank L.M."/>
        </authorList>
    </citation>
    <scope>NUCLEOTIDE SEQUENCE [LARGE SCALE GENOMIC DNA]</scope>
    <source>
        <strain evidence="1 5">DSM 2944</strain>
    </source>
</reference>
<keyword evidence="4" id="KW-1185">Reference proteome</keyword>
<protein>
    <submittedName>
        <fullName evidence="1">Uncharacterized protein</fullName>
    </submittedName>
</protein>
<evidence type="ECO:0000313" key="3">
    <source>
        <dbReference type="EMBL" id="RKS51197.1"/>
    </source>
</evidence>
<proteinExistence type="predicted"/>
<accession>A0A1I5HVG4</accession>
<dbReference type="Proteomes" id="UP000509322">
    <property type="component" value="Chromosome 2"/>
</dbReference>
<evidence type="ECO:0000313" key="4">
    <source>
        <dbReference type="Proteomes" id="UP000273626"/>
    </source>
</evidence>
<organism evidence="1 5">
    <name type="scientific">Paracoccus pantotrophus</name>
    <name type="common">Thiosphaera pantotropha</name>
    <dbReference type="NCBI Taxonomy" id="82367"/>
    <lineage>
        <taxon>Bacteria</taxon>
        <taxon>Pseudomonadati</taxon>
        <taxon>Pseudomonadota</taxon>
        <taxon>Alphaproteobacteria</taxon>
        <taxon>Rhodobacterales</taxon>
        <taxon>Paracoccaceae</taxon>
        <taxon>Paracoccus</taxon>
    </lineage>
</organism>
<sequence length="62" mass="6968">MESNDKRGEALRAFVMDLLLSSPLLRPGREHETARSYQDKAAVSHPEVARVLREAADRLLHG</sequence>